<evidence type="ECO:0000256" key="1">
    <source>
        <dbReference type="SAM" id="Phobius"/>
    </source>
</evidence>
<sequence>MERRLLNTIFGIAMVVVGLVQAALFAKQSQWVPTGLGIFYSLLGIVYLWTEVYTAD</sequence>
<dbReference type="AlphaFoldDB" id="A0A1H1FPL8"/>
<dbReference type="Proteomes" id="UP000199289">
    <property type="component" value="Unassembled WGS sequence"/>
</dbReference>
<feature type="transmembrane region" description="Helical" evidence="1">
    <location>
        <begin position="31"/>
        <end position="50"/>
    </location>
</feature>
<organism evidence="2 3">
    <name type="scientific">Halopelagius longus</name>
    <dbReference type="NCBI Taxonomy" id="1236180"/>
    <lineage>
        <taxon>Archaea</taxon>
        <taxon>Methanobacteriati</taxon>
        <taxon>Methanobacteriota</taxon>
        <taxon>Stenosarchaea group</taxon>
        <taxon>Halobacteria</taxon>
        <taxon>Halobacteriales</taxon>
        <taxon>Haloferacaceae</taxon>
    </lineage>
</organism>
<name>A0A1H1FPL8_9EURY</name>
<keyword evidence="1" id="KW-0812">Transmembrane</keyword>
<protein>
    <submittedName>
        <fullName evidence="2">Uncharacterized protein</fullName>
    </submittedName>
</protein>
<evidence type="ECO:0000313" key="2">
    <source>
        <dbReference type="EMBL" id="SDR02851.1"/>
    </source>
</evidence>
<gene>
    <name evidence="2" type="ORF">SAMN05216278_3335</name>
</gene>
<accession>A0A1H1FPL8</accession>
<feature type="transmembrane region" description="Helical" evidence="1">
    <location>
        <begin position="5"/>
        <end position="25"/>
    </location>
</feature>
<dbReference type="EMBL" id="FNKQ01000004">
    <property type="protein sequence ID" value="SDR02851.1"/>
    <property type="molecule type" value="Genomic_DNA"/>
</dbReference>
<reference evidence="3" key="1">
    <citation type="submission" date="2016-10" db="EMBL/GenBank/DDBJ databases">
        <authorList>
            <person name="Varghese N."/>
            <person name="Submissions S."/>
        </authorList>
    </citation>
    <scope>NUCLEOTIDE SEQUENCE [LARGE SCALE GENOMIC DNA]</scope>
    <source>
        <strain evidence="3">CGMCC 1.12397</strain>
    </source>
</reference>
<keyword evidence="1" id="KW-0472">Membrane</keyword>
<proteinExistence type="predicted"/>
<evidence type="ECO:0000313" key="3">
    <source>
        <dbReference type="Proteomes" id="UP000199289"/>
    </source>
</evidence>
<keyword evidence="1" id="KW-1133">Transmembrane helix</keyword>